<gene>
    <name evidence="6" type="ORF">SAMN05421771_0073</name>
</gene>
<feature type="domain" description="Response regulatory" evidence="5">
    <location>
        <begin position="5"/>
        <end position="121"/>
    </location>
</feature>
<evidence type="ECO:0000313" key="6">
    <source>
        <dbReference type="EMBL" id="SFR96993.1"/>
    </source>
</evidence>
<dbReference type="PROSITE" id="PS50110">
    <property type="entry name" value="RESPONSE_REGULATORY"/>
    <property type="match status" value="1"/>
</dbReference>
<dbReference type="GO" id="GO:0000160">
    <property type="term" value="P:phosphorelay signal transduction system"/>
    <property type="evidence" value="ECO:0007669"/>
    <property type="project" value="InterPro"/>
</dbReference>
<evidence type="ECO:0000259" key="4">
    <source>
        <dbReference type="PROSITE" id="PS50043"/>
    </source>
</evidence>
<dbReference type="GO" id="GO:0006355">
    <property type="term" value="P:regulation of DNA-templated transcription"/>
    <property type="evidence" value="ECO:0007669"/>
    <property type="project" value="InterPro"/>
</dbReference>
<keyword evidence="2" id="KW-0238">DNA-binding</keyword>
<dbReference type="STRING" id="474950.SAMN05421771_0073"/>
<dbReference type="InterPro" id="IPR011006">
    <property type="entry name" value="CheY-like_superfamily"/>
</dbReference>
<dbReference type="InterPro" id="IPR001789">
    <property type="entry name" value="Sig_transdc_resp-reg_receiver"/>
</dbReference>
<sequence>MSLITILIVEDHPIMRFGIAAMISSQPDMKVVGQAAEAASAETLFLSLRPDVVIVDLRLPGESGVDLIRKLQDRSHNAAFLVLTTYEGDEDIFQAMQAGARGYLIKGMSQESLIQGIYAVHAGRRFLPQEIREKLSARNPHDTLSEREKEVLGLLARGMSNKTIAATLGVTEGTIKTHVGVILACLGAEDRTQAVLVAIQRGLVHL</sequence>
<dbReference type="Pfam" id="PF00196">
    <property type="entry name" value="GerE"/>
    <property type="match status" value="1"/>
</dbReference>
<name>A0A1I6L0I4_9BACT</name>
<dbReference type="EMBL" id="FOZL01000001">
    <property type="protein sequence ID" value="SFR96993.1"/>
    <property type="molecule type" value="Genomic_DNA"/>
</dbReference>
<dbReference type="SUPFAM" id="SSF52172">
    <property type="entry name" value="CheY-like"/>
    <property type="match status" value="1"/>
</dbReference>
<feature type="modified residue" description="4-aspartylphosphate" evidence="3">
    <location>
        <position position="56"/>
    </location>
</feature>
<dbReference type="PANTHER" id="PTHR43214:SF43">
    <property type="entry name" value="TWO-COMPONENT RESPONSE REGULATOR"/>
    <property type="match status" value="1"/>
</dbReference>
<keyword evidence="7" id="KW-1185">Reference proteome</keyword>
<reference evidence="6 7" key="1">
    <citation type="submission" date="2016-10" db="EMBL/GenBank/DDBJ databases">
        <authorList>
            <person name="de Groot N.N."/>
        </authorList>
    </citation>
    <scope>NUCLEOTIDE SEQUENCE [LARGE SCALE GENOMIC DNA]</scope>
    <source>
        <strain evidence="6 7">DSM 21001</strain>
    </source>
</reference>
<dbReference type="InterPro" id="IPR058245">
    <property type="entry name" value="NreC/VraR/RcsB-like_REC"/>
</dbReference>
<dbReference type="Proteomes" id="UP000199024">
    <property type="component" value="Unassembled WGS sequence"/>
</dbReference>
<dbReference type="AlphaFoldDB" id="A0A1I6L0I4"/>
<accession>A0A1I6L0I4</accession>
<evidence type="ECO:0000256" key="3">
    <source>
        <dbReference type="PROSITE-ProRule" id="PRU00169"/>
    </source>
</evidence>
<feature type="domain" description="HTH luxR-type" evidence="4">
    <location>
        <begin position="137"/>
        <end position="202"/>
    </location>
</feature>
<dbReference type="CDD" id="cd06170">
    <property type="entry name" value="LuxR_C_like"/>
    <property type="match status" value="1"/>
</dbReference>
<dbReference type="InterPro" id="IPR016032">
    <property type="entry name" value="Sig_transdc_resp-reg_C-effctor"/>
</dbReference>
<dbReference type="SUPFAM" id="SSF46894">
    <property type="entry name" value="C-terminal effector domain of the bipartite response regulators"/>
    <property type="match status" value="1"/>
</dbReference>
<evidence type="ECO:0000259" key="5">
    <source>
        <dbReference type="PROSITE" id="PS50110"/>
    </source>
</evidence>
<evidence type="ECO:0000256" key="2">
    <source>
        <dbReference type="ARBA" id="ARBA00023125"/>
    </source>
</evidence>
<evidence type="ECO:0000313" key="7">
    <source>
        <dbReference type="Proteomes" id="UP000199024"/>
    </source>
</evidence>
<dbReference type="OrthoDB" id="3679796at2"/>
<dbReference type="Pfam" id="PF00072">
    <property type="entry name" value="Response_reg"/>
    <property type="match status" value="1"/>
</dbReference>
<evidence type="ECO:0000256" key="1">
    <source>
        <dbReference type="ARBA" id="ARBA00022553"/>
    </source>
</evidence>
<organism evidence="6 7">
    <name type="scientific">Granulicella pectinivorans</name>
    <dbReference type="NCBI Taxonomy" id="474950"/>
    <lineage>
        <taxon>Bacteria</taxon>
        <taxon>Pseudomonadati</taxon>
        <taxon>Acidobacteriota</taxon>
        <taxon>Terriglobia</taxon>
        <taxon>Terriglobales</taxon>
        <taxon>Acidobacteriaceae</taxon>
        <taxon>Granulicella</taxon>
    </lineage>
</organism>
<dbReference type="GO" id="GO:0003677">
    <property type="term" value="F:DNA binding"/>
    <property type="evidence" value="ECO:0007669"/>
    <property type="project" value="UniProtKB-KW"/>
</dbReference>
<dbReference type="SMART" id="SM00448">
    <property type="entry name" value="REC"/>
    <property type="match status" value="1"/>
</dbReference>
<proteinExistence type="predicted"/>
<dbReference type="Gene3D" id="3.40.50.2300">
    <property type="match status" value="1"/>
</dbReference>
<dbReference type="RefSeq" id="WP_089835575.1">
    <property type="nucleotide sequence ID" value="NZ_FOZL01000001.1"/>
</dbReference>
<dbReference type="InterPro" id="IPR039420">
    <property type="entry name" value="WalR-like"/>
</dbReference>
<dbReference type="SMART" id="SM00421">
    <property type="entry name" value="HTH_LUXR"/>
    <property type="match status" value="1"/>
</dbReference>
<protein>
    <submittedName>
        <fullName evidence="6">Two component transcriptional regulator, LuxR family</fullName>
    </submittedName>
</protein>
<dbReference type="PANTHER" id="PTHR43214">
    <property type="entry name" value="TWO-COMPONENT RESPONSE REGULATOR"/>
    <property type="match status" value="1"/>
</dbReference>
<dbReference type="PRINTS" id="PR00038">
    <property type="entry name" value="HTHLUXR"/>
</dbReference>
<dbReference type="CDD" id="cd17535">
    <property type="entry name" value="REC_NarL-like"/>
    <property type="match status" value="1"/>
</dbReference>
<dbReference type="PROSITE" id="PS50043">
    <property type="entry name" value="HTH_LUXR_2"/>
    <property type="match status" value="1"/>
</dbReference>
<dbReference type="InterPro" id="IPR000792">
    <property type="entry name" value="Tscrpt_reg_LuxR_C"/>
</dbReference>
<keyword evidence="1 3" id="KW-0597">Phosphoprotein</keyword>